<name>A0ABW0LC46_9BACI</name>
<evidence type="ECO:0000256" key="2">
    <source>
        <dbReference type="ARBA" id="ARBA00011738"/>
    </source>
</evidence>
<dbReference type="EMBL" id="JBHSMC010000001">
    <property type="protein sequence ID" value="MFC5463260.1"/>
    <property type="molecule type" value="Genomic_DNA"/>
</dbReference>
<comment type="similarity">
    <text evidence="1">Belongs to the MecA family.</text>
</comment>
<gene>
    <name evidence="4" type="ORF">ACFPM4_00685</name>
</gene>
<evidence type="ECO:0000256" key="3">
    <source>
        <dbReference type="ARBA" id="ARBA00023287"/>
    </source>
</evidence>
<evidence type="ECO:0000313" key="5">
    <source>
        <dbReference type="Proteomes" id="UP001596147"/>
    </source>
</evidence>
<comment type="caution">
    <text evidence="4">The sequence shown here is derived from an EMBL/GenBank/DDBJ whole genome shotgun (WGS) entry which is preliminary data.</text>
</comment>
<dbReference type="Pfam" id="PF05389">
    <property type="entry name" value="MecA"/>
    <property type="match status" value="1"/>
</dbReference>
<dbReference type="PANTHER" id="PTHR39161:SF1">
    <property type="entry name" value="ADAPTER PROTEIN MECA 1"/>
    <property type="match status" value="1"/>
</dbReference>
<dbReference type="RefSeq" id="WP_382346519.1">
    <property type="nucleotide sequence ID" value="NZ_JBHSMC010000001.1"/>
</dbReference>
<evidence type="ECO:0000313" key="4">
    <source>
        <dbReference type="EMBL" id="MFC5463260.1"/>
    </source>
</evidence>
<dbReference type="InterPro" id="IPR038471">
    <property type="entry name" value="MecA_C_sf"/>
</dbReference>
<keyword evidence="3" id="KW-0178">Competence</keyword>
<dbReference type="Gene3D" id="3.30.70.1950">
    <property type="match status" value="1"/>
</dbReference>
<comment type="subunit">
    <text evidence="2">Homodimer.</text>
</comment>
<evidence type="ECO:0000256" key="1">
    <source>
        <dbReference type="ARBA" id="ARBA00005397"/>
    </source>
</evidence>
<dbReference type="InterPro" id="IPR008681">
    <property type="entry name" value="Neg-reg_MecA"/>
</dbReference>
<organism evidence="4 5">
    <name type="scientific">Lederbergia graminis</name>
    <dbReference type="NCBI Taxonomy" id="735518"/>
    <lineage>
        <taxon>Bacteria</taxon>
        <taxon>Bacillati</taxon>
        <taxon>Bacillota</taxon>
        <taxon>Bacilli</taxon>
        <taxon>Bacillales</taxon>
        <taxon>Bacillaceae</taxon>
        <taxon>Lederbergia</taxon>
    </lineage>
</organism>
<accession>A0ABW0LC46</accession>
<keyword evidence="5" id="KW-1185">Reference proteome</keyword>
<dbReference type="PANTHER" id="PTHR39161">
    <property type="entry name" value="ADAPTER PROTEIN MECA"/>
    <property type="match status" value="1"/>
</dbReference>
<proteinExistence type="inferred from homology"/>
<sequence>MKLERIAPNQIKYIISFEELTYKGLSEEELLEESFVWDTLFDEMLDEASRMFQLESTGAVSIEIYSLTAKELVLILTIDEDEVDELFSSDEMTLKVNLDPIYLTVAFADIEDCITLVNELENLQFNELISTLYILEEVYYLLIEKSTEPNESLLAITEEFGEISTITSAFLDDYGKMIIENNAINTLNHYFRT</sequence>
<protein>
    <submittedName>
        <fullName evidence="4">Adaptor protein MecA</fullName>
    </submittedName>
</protein>
<dbReference type="Proteomes" id="UP001596147">
    <property type="component" value="Unassembled WGS sequence"/>
</dbReference>
<reference evidence="5" key="1">
    <citation type="journal article" date="2019" name="Int. J. Syst. Evol. Microbiol.">
        <title>The Global Catalogue of Microorganisms (GCM) 10K type strain sequencing project: providing services to taxonomists for standard genome sequencing and annotation.</title>
        <authorList>
            <consortium name="The Broad Institute Genomics Platform"/>
            <consortium name="The Broad Institute Genome Sequencing Center for Infectious Disease"/>
            <person name="Wu L."/>
            <person name="Ma J."/>
        </authorList>
    </citation>
    <scope>NUCLEOTIDE SEQUENCE [LARGE SCALE GENOMIC DNA]</scope>
    <source>
        <strain evidence="5">CGMCC 1.12237</strain>
    </source>
</reference>